<comment type="caution">
    <text evidence="1">The sequence shown here is derived from an EMBL/GenBank/DDBJ whole genome shotgun (WGS) entry which is preliminary data.</text>
</comment>
<reference evidence="1 2" key="1">
    <citation type="submission" date="2009-08" db="EMBL/GenBank/DDBJ databases">
        <authorList>
            <person name="Shrivastava S."/>
            <person name="Brinkac L.B."/>
            <person name="Brown J.L."/>
            <person name="Bruce D.B."/>
            <person name="Detter C."/>
            <person name="Green L.D."/>
            <person name="Munk C.A."/>
            <person name="Rogers Y.C."/>
            <person name="Tapia R."/>
            <person name="Sims D.R."/>
            <person name="Smith L.A."/>
            <person name="Smith T.J."/>
            <person name="Sutton G."/>
            <person name="Brettin T."/>
        </authorList>
    </citation>
    <scope>NUCLEOTIDE SEQUENCE [LARGE SCALE GENOMIC DNA]</scope>
    <source>
        <strain evidence="2">E4 str. BoNT E BL5262</strain>
    </source>
</reference>
<accession>C4IEM3</accession>
<proteinExistence type="predicted"/>
<dbReference type="RefSeq" id="WP_003410970.1">
    <property type="nucleotide sequence ID" value="NZ_ACOM01000004.1"/>
</dbReference>
<protein>
    <submittedName>
        <fullName evidence="1">Uncharacterized protein</fullName>
    </submittedName>
</protein>
<organism evidence="1 2">
    <name type="scientific">Clostridium butyricum E4 str. BoNT E BL5262</name>
    <dbReference type="NCBI Taxonomy" id="632245"/>
    <lineage>
        <taxon>Bacteria</taxon>
        <taxon>Bacillati</taxon>
        <taxon>Bacillota</taxon>
        <taxon>Clostridia</taxon>
        <taxon>Eubacteriales</taxon>
        <taxon>Clostridiaceae</taxon>
        <taxon>Clostridium</taxon>
    </lineage>
</organism>
<keyword evidence="2" id="KW-1185">Reference proteome</keyword>
<dbReference type="EMBL" id="ACOM01000004">
    <property type="protein sequence ID" value="EEP55262.1"/>
    <property type="molecule type" value="Genomic_DNA"/>
</dbReference>
<name>C4IEM3_CLOBU</name>
<gene>
    <name evidence="1" type="ORF">CLP_3848</name>
</gene>
<dbReference type="AlphaFoldDB" id="C4IEM3"/>
<dbReference type="Proteomes" id="UP000003081">
    <property type="component" value="Unassembled WGS sequence"/>
</dbReference>
<evidence type="ECO:0000313" key="1">
    <source>
        <dbReference type="EMBL" id="EEP55262.1"/>
    </source>
</evidence>
<evidence type="ECO:0000313" key="2">
    <source>
        <dbReference type="Proteomes" id="UP000003081"/>
    </source>
</evidence>
<sequence>MNTNFNKINNTNIYVKTNCSCTPCTKSYLENSDIKNYTYSPIVGKKIYNCVTSSITDCSFNQIFKFTLNSSNSNYTDNSPICIKKIGLSYDYIGLPANVANTSQIYINGKIHKFIPKDIINVGTKNNPIYLFNQLYSDVSLTSECCSANKKVFKKVRISHIGNFYDISGLKLYINGYINCTPFTATSSLSQHVSDLISLSWLGISPSLNFSTQLCYPSSAKRFTITEICNPKLCMDYACPITNYERPIETQTFGTFSASVNFIFSVTSDIYISKLQPMTVITNAIDTNLLT</sequence>
<dbReference type="HOGENOM" id="CLU_955468_0_0_9"/>